<organism evidence="1 2">
    <name type="scientific">Orchesella cincta</name>
    <name type="common">Springtail</name>
    <name type="synonym">Podura cincta</name>
    <dbReference type="NCBI Taxonomy" id="48709"/>
    <lineage>
        <taxon>Eukaryota</taxon>
        <taxon>Metazoa</taxon>
        <taxon>Ecdysozoa</taxon>
        <taxon>Arthropoda</taxon>
        <taxon>Hexapoda</taxon>
        <taxon>Collembola</taxon>
        <taxon>Entomobryomorpha</taxon>
        <taxon>Entomobryoidea</taxon>
        <taxon>Orchesellidae</taxon>
        <taxon>Orchesellinae</taxon>
        <taxon>Orchesella</taxon>
    </lineage>
</organism>
<proteinExistence type="predicted"/>
<dbReference type="Proteomes" id="UP000094527">
    <property type="component" value="Unassembled WGS sequence"/>
</dbReference>
<name>A0A1D2MWZ1_ORCCI</name>
<comment type="caution">
    <text evidence="1">The sequence shown here is derived from an EMBL/GenBank/DDBJ whole genome shotgun (WGS) entry which is preliminary data.</text>
</comment>
<keyword evidence="2" id="KW-1185">Reference proteome</keyword>
<protein>
    <submittedName>
        <fullName evidence="1">Uncharacterized protein</fullName>
    </submittedName>
</protein>
<gene>
    <name evidence="1" type="ORF">Ocin01_09117</name>
</gene>
<dbReference type="EMBL" id="LJIJ01000431">
    <property type="protein sequence ID" value="ODM97563.1"/>
    <property type="molecule type" value="Genomic_DNA"/>
</dbReference>
<accession>A0A1D2MWZ1</accession>
<dbReference type="STRING" id="48709.A0A1D2MWZ1"/>
<reference evidence="1 2" key="1">
    <citation type="journal article" date="2016" name="Genome Biol. Evol.">
        <title>Gene Family Evolution Reflects Adaptation to Soil Environmental Stressors in the Genome of the Collembolan Orchesella cincta.</title>
        <authorList>
            <person name="Faddeeva-Vakhrusheva A."/>
            <person name="Derks M.F."/>
            <person name="Anvar S.Y."/>
            <person name="Agamennone V."/>
            <person name="Suring W."/>
            <person name="Smit S."/>
            <person name="van Straalen N.M."/>
            <person name="Roelofs D."/>
        </authorList>
    </citation>
    <scope>NUCLEOTIDE SEQUENCE [LARGE SCALE GENOMIC DNA]</scope>
    <source>
        <tissue evidence="1">Mixed pool</tissue>
    </source>
</reference>
<dbReference type="AlphaFoldDB" id="A0A1D2MWZ1"/>
<sequence>MSLRYPKNVDRKLYKLSNKIALDWIEFYSSSKTHNVYWHEDRMHIGICGMRALRDKGELCDIMNAMRVQLEARIKYDNVFTTLFFLYYTCSHPGDNPFYSTIDSMPDIRPRRKSIPLVSELCLKWPMHKLENGDKVTRLKAEKYYYIHSV</sequence>
<evidence type="ECO:0000313" key="1">
    <source>
        <dbReference type="EMBL" id="ODM97563.1"/>
    </source>
</evidence>
<dbReference type="OrthoDB" id="7701493at2759"/>
<evidence type="ECO:0000313" key="2">
    <source>
        <dbReference type="Proteomes" id="UP000094527"/>
    </source>
</evidence>